<dbReference type="EMBL" id="NMUH01000695">
    <property type="protein sequence ID" value="MQL83452.1"/>
    <property type="molecule type" value="Genomic_DNA"/>
</dbReference>
<name>A0A843UCM4_COLES</name>
<evidence type="ECO:0000313" key="1">
    <source>
        <dbReference type="EMBL" id="MQL83452.1"/>
    </source>
</evidence>
<gene>
    <name evidence="1" type="ORF">Taro_015933</name>
</gene>
<proteinExistence type="predicted"/>
<accession>A0A843UCM4</accession>
<reference evidence="1" key="1">
    <citation type="submission" date="2017-07" db="EMBL/GenBank/DDBJ databases">
        <title>Taro Niue Genome Assembly and Annotation.</title>
        <authorList>
            <person name="Atibalentja N."/>
            <person name="Keating K."/>
            <person name="Fields C.J."/>
        </authorList>
    </citation>
    <scope>NUCLEOTIDE SEQUENCE</scope>
    <source>
        <strain evidence="1">Niue_2</strain>
        <tissue evidence="1">Leaf</tissue>
    </source>
</reference>
<sequence>MFLFVFARHVLKLPSPSSSGALTEDGPWLWRSGITFSL</sequence>
<dbReference type="Proteomes" id="UP000652761">
    <property type="component" value="Unassembled WGS sequence"/>
</dbReference>
<protein>
    <submittedName>
        <fullName evidence="1">Uncharacterized protein</fullName>
    </submittedName>
</protein>
<dbReference type="AlphaFoldDB" id="A0A843UCM4"/>
<evidence type="ECO:0000313" key="2">
    <source>
        <dbReference type="Proteomes" id="UP000652761"/>
    </source>
</evidence>
<organism evidence="1 2">
    <name type="scientific">Colocasia esculenta</name>
    <name type="common">Wild taro</name>
    <name type="synonym">Arum esculentum</name>
    <dbReference type="NCBI Taxonomy" id="4460"/>
    <lineage>
        <taxon>Eukaryota</taxon>
        <taxon>Viridiplantae</taxon>
        <taxon>Streptophyta</taxon>
        <taxon>Embryophyta</taxon>
        <taxon>Tracheophyta</taxon>
        <taxon>Spermatophyta</taxon>
        <taxon>Magnoliopsida</taxon>
        <taxon>Liliopsida</taxon>
        <taxon>Araceae</taxon>
        <taxon>Aroideae</taxon>
        <taxon>Colocasieae</taxon>
        <taxon>Colocasia</taxon>
    </lineage>
</organism>
<keyword evidence="2" id="KW-1185">Reference proteome</keyword>
<comment type="caution">
    <text evidence="1">The sequence shown here is derived from an EMBL/GenBank/DDBJ whole genome shotgun (WGS) entry which is preliminary data.</text>
</comment>